<evidence type="ECO:0000259" key="9">
    <source>
        <dbReference type="PROSITE" id="PS50011"/>
    </source>
</evidence>
<dbReference type="PROSITE" id="PS00107">
    <property type="entry name" value="PROTEIN_KINASE_ATP"/>
    <property type="match status" value="1"/>
</dbReference>
<evidence type="ECO:0000256" key="8">
    <source>
        <dbReference type="SAM" id="MobiDB-lite"/>
    </source>
</evidence>
<dbReference type="GO" id="GO:0005634">
    <property type="term" value="C:nucleus"/>
    <property type="evidence" value="ECO:0007669"/>
    <property type="project" value="TreeGrafter"/>
</dbReference>
<dbReference type="InterPro" id="IPR050339">
    <property type="entry name" value="CC_SR_Kinase"/>
</dbReference>
<keyword evidence="2 7" id="KW-0547">Nucleotide-binding</keyword>
<feature type="compositionally biased region" description="Polar residues" evidence="8">
    <location>
        <begin position="54"/>
        <end position="70"/>
    </location>
</feature>
<evidence type="ECO:0000313" key="10">
    <source>
        <dbReference type="EMBL" id="TMW56888.1"/>
    </source>
</evidence>
<dbReference type="GO" id="GO:0017148">
    <property type="term" value="P:negative regulation of translation"/>
    <property type="evidence" value="ECO:0007669"/>
    <property type="project" value="UniProtKB-KW"/>
</dbReference>
<dbReference type="InterPro" id="IPR017441">
    <property type="entry name" value="Protein_kinase_ATP_BS"/>
</dbReference>
<dbReference type="Proteomes" id="UP000794436">
    <property type="component" value="Unassembled WGS sequence"/>
</dbReference>
<feature type="region of interest" description="Disordered" evidence="8">
    <location>
        <begin position="1"/>
        <end position="93"/>
    </location>
</feature>
<evidence type="ECO:0000256" key="6">
    <source>
        <dbReference type="ARBA" id="ARBA00037982"/>
    </source>
</evidence>
<dbReference type="GO" id="GO:0005737">
    <property type="term" value="C:cytoplasm"/>
    <property type="evidence" value="ECO:0007669"/>
    <property type="project" value="TreeGrafter"/>
</dbReference>
<comment type="similarity">
    <text evidence="6">Belongs to the protein kinase superfamily. Ser/Thr protein kinase family. GCN2 subfamily.</text>
</comment>
<dbReference type="SMART" id="SM00220">
    <property type="entry name" value="S_TKc"/>
    <property type="match status" value="1"/>
</dbReference>
<feature type="region of interest" description="Disordered" evidence="8">
    <location>
        <begin position="262"/>
        <end position="326"/>
    </location>
</feature>
<dbReference type="Gene3D" id="1.10.510.10">
    <property type="entry name" value="Transferase(Phosphotransferase) domain 1"/>
    <property type="match status" value="1"/>
</dbReference>
<dbReference type="GO" id="GO:0005524">
    <property type="term" value="F:ATP binding"/>
    <property type="evidence" value="ECO:0007669"/>
    <property type="project" value="UniProtKB-UniRule"/>
</dbReference>
<dbReference type="AlphaFoldDB" id="A0A8K1C5Y0"/>
<dbReference type="PROSITE" id="PS00108">
    <property type="entry name" value="PROTEIN_KINASE_ST"/>
    <property type="match status" value="1"/>
</dbReference>
<gene>
    <name evidence="10" type="ORF">Poli38472_002813</name>
</gene>
<feature type="binding site" evidence="7">
    <location>
        <position position="371"/>
    </location>
    <ligand>
        <name>ATP</name>
        <dbReference type="ChEBI" id="CHEBI:30616"/>
    </ligand>
</feature>
<feature type="region of interest" description="Disordered" evidence="8">
    <location>
        <begin position="109"/>
        <end position="132"/>
    </location>
</feature>
<name>A0A8K1C5Y0_PYTOL</name>
<feature type="compositionally biased region" description="Polar residues" evidence="8">
    <location>
        <begin position="109"/>
        <end position="121"/>
    </location>
</feature>
<reference evidence="10" key="1">
    <citation type="submission" date="2019-03" db="EMBL/GenBank/DDBJ databases">
        <title>Long read genome sequence of the mycoparasitic Pythium oligandrum ATCC 38472 isolated from sugarbeet rhizosphere.</title>
        <authorList>
            <person name="Gaulin E."/>
        </authorList>
    </citation>
    <scope>NUCLEOTIDE SEQUENCE</scope>
    <source>
        <strain evidence="10">ATCC 38472_TT</strain>
    </source>
</reference>
<evidence type="ECO:0000256" key="3">
    <source>
        <dbReference type="ARBA" id="ARBA00022777"/>
    </source>
</evidence>
<feature type="compositionally biased region" description="Polar residues" evidence="8">
    <location>
        <begin position="16"/>
        <end position="30"/>
    </location>
</feature>
<feature type="domain" description="Protein kinase" evidence="9">
    <location>
        <begin position="341"/>
        <end position="590"/>
    </location>
</feature>
<comment type="caution">
    <text evidence="10">The sequence shown here is derived from an EMBL/GenBank/DDBJ whole genome shotgun (WGS) entry which is preliminary data.</text>
</comment>
<dbReference type="PANTHER" id="PTHR11042">
    <property type="entry name" value="EUKARYOTIC TRANSLATION INITIATION FACTOR 2-ALPHA KINASE EIF2-ALPHA KINASE -RELATED"/>
    <property type="match status" value="1"/>
</dbReference>
<keyword evidence="4 7" id="KW-0067">ATP-binding</keyword>
<keyword evidence="3" id="KW-0418">Kinase</keyword>
<keyword evidence="1" id="KW-0808">Transferase</keyword>
<dbReference type="InterPro" id="IPR000719">
    <property type="entry name" value="Prot_kinase_dom"/>
</dbReference>
<evidence type="ECO:0000256" key="5">
    <source>
        <dbReference type="ARBA" id="ARBA00023193"/>
    </source>
</evidence>
<dbReference type="SUPFAM" id="SSF56112">
    <property type="entry name" value="Protein kinase-like (PK-like)"/>
    <property type="match status" value="1"/>
</dbReference>
<evidence type="ECO:0000256" key="1">
    <source>
        <dbReference type="ARBA" id="ARBA00022679"/>
    </source>
</evidence>
<dbReference type="InterPro" id="IPR011009">
    <property type="entry name" value="Kinase-like_dom_sf"/>
</dbReference>
<organism evidence="10 11">
    <name type="scientific">Pythium oligandrum</name>
    <name type="common">Mycoparasitic fungus</name>
    <dbReference type="NCBI Taxonomy" id="41045"/>
    <lineage>
        <taxon>Eukaryota</taxon>
        <taxon>Sar</taxon>
        <taxon>Stramenopiles</taxon>
        <taxon>Oomycota</taxon>
        <taxon>Peronosporomycetes</taxon>
        <taxon>Pythiales</taxon>
        <taxon>Pythiaceae</taxon>
        <taxon>Pythium</taxon>
    </lineage>
</organism>
<dbReference type="OrthoDB" id="5337378at2759"/>
<dbReference type="PROSITE" id="PS50011">
    <property type="entry name" value="PROTEIN_KINASE_DOM"/>
    <property type="match status" value="1"/>
</dbReference>
<evidence type="ECO:0000313" key="11">
    <source>
        <dbReference type="Proteomes" id="UP000794436"/>
    </source>
</evidence>
<evidence type="ECO:0000256" key="2">
    <source>
        <dbReference type="ARBA" id="ARBA00022741"/>
    </source>
</evidence>
<dbReference type="InterPro" id="IPR008271">
    <property type="entry name" value="Ser/Thr_kinase_AS"/>
</dbReference>
<protein>
    <recommendedName>
        <fullName evidence="9">Protein kinase domain-containing protein</fullName>
    </recommendedName>
</protein>
<dbReference type="PANTHER" id="PTHR11042:SF185">
    <property type="entry name" value="WEE1-LIKE PROTEIN KINASE"/>
    <property type="match status" value="1"/>
</dbReference>
<feature type="compositionally biased region" description="Low complexity" evidence="8">
    <location>
        <begin position="278"/>
        <end position="297"/>
    </location>
</feature>
<accession>A0A8K1C5Y0</accession>
<dbReference type="Gene3D" id="3.30.200.20">
    <property type="entry name" value="Phosphorylase Kinase, domain 1"/>
    <property type="match status" value="1"/>
</dbReference>
<dbReference type="EMBL" id="SPLM01000144">
    <property type="protein sequence ID" value="TMW56888.1"/>
    <property type="molecule type" value="Genomic_DNA"/>
</dbReference>
<keyword evidence="5" id="KW-0652">Protein synthesis inhibitor</keyword>
<dbReference type="GO" id="GO:0004713">
    <property type="term" value="F:protein tyrosine kinase activity"/>
    <property type="evidence" value="ECO:0007669"/>
    <property type="project" value="TreeGrafter"/>
</dbReference>
<keyword evidence="11" id="KW-1185">Reference proteome</keyword>
<evidence type="ECO:0000256" key="4">
    <source>
        <dbReference type="ARBA" id="ARBA00022840"/>
    </source>
</evidence>
<evidence type="ECO:0000256" key="7">
    <source>
        <dbReference type="PROSITE-ProRule" id="PRU10141"/>
    </source>
</evidence>
<dbReference type="Pfam" id="PF00069">
    <property type="entry name" value="Pkinase"/>
    <property type="match status" value="1"/>
</dbReference>
<feature type="compositionally biased region" description="Basic residues" evidence="8">
    <location>
        <begin position="313"/>
        <end position="322"/>
    </location>
</feature>
<proteinExistence type="inferred from homology"/>
<sequence length="598" mass="66360">MLLSAMRSKSAAAPSGAQTPGQESVISSMNVVAETPQGNPPPSNKKQRSIHDFFSQTNKKTDSSTSSVASKTGAGTHAGGRKRRSLTSAYSLENEPLKKRIDYDAMSQDSDFNNSLSQGSEASHGRTKPKRIDFGGICPSSQRSEPDIEPAQDVVVVEPYARQLSQSHYYGRMFSQDDFDFCTPQDQPVMHLSHPTTPSPMKKRQRRSLDVEMIQEEEVQNLTQDMTHMEVQPVPSVGGADGGDGSSLDSSDMLLTTPQRALGLPAPFLPGRRRDTFNSGKPPVGSVPSSSTVVNTSEAFTNPFAPLPPTDSRKRRPQRKRQSLPPAFMSSVPYSRYLSEFVEQELVGAGAFSKVFKCTKKIDGWTYAIKKSKRHFRGRADTERALREVQALAALSDSRHVVRYFDAWIEDDLLYIQLEHCRGCSLASFVDQHKPHHVPEETLCKVLCHIAQALYDLHGKRMVHMDVKLQNFLVTAEEVYKLGDLGTVALSDGSMEITEGDNRYLSRELLEGNRSNLRAGDIFALGASIYELALGTTLPNGGEEWQKIRDGDLTLFRQYSNSLQHLIASMMHPDPLQRPSAEEILQHEVVLPLRQRAS</sequence>